<feature type="repeat" description="TPR" evidence="1">
    <location>
        <begin position="68"/>
        <end position="101"/>
    </location>
</feature>
<keyword evidence="1" id="KW-0802">TPR repeat</keyword>
<dbReference type="Pfam" id="PF14559">
    <property type="entry name" value="TPR_19"/>
    <property type="match status" value="1"/>
</dbReference>
<dbReference type="KEGG" id="dsa:Desal_2326"/>
<dbReference type="AlphaFoldDB" id="C6BX76"/>
<sequence>MNKTFTSIRTKATLIGLPLIIVALLTGCGTKNEAAGLHQTGTVAFMLNKDKAASVYFEKAIDANPEYGPSYIMLGDCYLREGKYKEAVEVISKGLKLELEQGHIRLAHRKLARAYKELGNSDKALEHITIYTRMSVWQEKFTPQKISETETFVADLNLPADQKRLAVDKIMEESTKAKAGPVTEESQEEETDILNMISFGLI</sequence>
<dbReference type="PROSITE" id="PS51257">
    <property type="entry name" value="PROKAR_LIPOPROTEIN"/>
    <property type="match status" value="1"/>
</dbReference>
<dbReference type="InterPro" id="IPR011990">
    <property type="entry name" value="TPR-like_helical_dom_sf"/>
</dbReference>
<dbReference type="Proteomes" id="UP000002601">
    <property type="component" value="Chromosome"/>
</dbReference>
<dbReference type="InterPro" id="IPR019734">
    <property type="entry name" value="TPR_rpt"/>
</dbReference>
<proteinExistence type="predicted"/>
<dbReference type="HOGENOM" id="CLU_1358608_0_0_7"/>
<evidence type="ECO:0000313" key="2">
    <source>
        <dbReference type="EMBL" id="ACS80382.1"/>
    </source>
</evidence>
<dbReference type="Gene3D" id="1.25.40.10">
    <property type="entry name" value="Tetratricopeptide repeat domain"/>
    <property type="match status" value="1"/>
</dbReference>
<dbReference type="OrthoDB" id="638548at2"/>
<dbReference type="STRING" id="526222.Desal_2326"/>
<dbReference type="SMART" id="SM00028">
    <property type="entry name" value="TPR"/>
    <property type="match status" value="2"/>
</dbReference>
<dbReference type="eggNOG" id="ENOG502ZZFP">
    <property type="taxonomic scope" value="Bacteria"/>
</dbReference>
<dbReference type="SUPFAM" id="SSF48452">
    <property type="entry name" value="TPR-like"/>
    <property type="match status" value="1"/>
</dbReference>
<keyword evidence="3" id="KW-1185">Reference proteome</keyword>
<gene>
    <name evidence="2" type="ordered locus">Desal_2326</name>
</gene>
<accession>C6BX76</accession>
<dbReference type="RefSeq" id="WP_015852198.1">
    <property type="nucleotide sequence ID" value="NC_012881.1"/>
</dbReference>
<organism evidence="2 3">
    <name type="scientific">Maridesulfovibrio salexigens (strain ATCC 14822 / DSM 2638 / NCIMB 8403 / VKM B-1763)</name>
    <name type="common">Desulfovibrio salexigens</name>
    <dbReference type="NCBI Taxonomy" id="526222"/>
    <lineage>
        <taxon>Bacteria</taxon>
        <taxon>Pseudomonadati</taxon>
        <taxon>Thermodesulfobacteriota</taxon>
        <taxon>Desulfovibrionia</taxon>
        <taxon>Desulfovibrionales</taxon>
        <taxon>Desulfovibrionaceae</taxon>
        <taxon>Maridesulfovibrio</taxon>
    </lineage>
</organism>
<evidence type="ECO:0000256" key="1">
    <source>
        <dbReference type="PROSITE-ProRule" id="PRU00339"/>
    </source>
</evidence>
<evidence type="ECO:0000313" key="3">
    <source>
        <dbReference type="Proteomes" id="UP000002601"/>
    </source>
</evidence>
<dbReference type="EMBL" id="CP001649">
    <property type="protein sequence ID" value="ACS80382.1"/>
    <property type="molecule type" value="Genomic_DNA"/>
</dbReference>
<dbReference type="PROSITE" id="PS50005">
    <property type="entry name" value="TPR"/>
    <property type="match status" value="1"/>
</dbReference>
<protein>
    <submittedName>
        <fullName evidence="2">TPR repeat-containing protein</fullName>
    </submittedName>
</protein>
<reference evidence="2 3" key="1">
    <citation type="submission" date="2009-06" db="EMBL/GenBank/DDBJ databases">
        <title>Complete sequence of Desulfovibrio salexigens DSM 2638.</title>
        <authorList>
            <consortium name="US DOE Joint Genome Institute"/>
            <person name="Lucas S."/>
            <person name="Copeland A."/>
            <person name="Lapidus A."/>
            <person name="Glavina del Rio T."/>
            <person name="Tice H."/>
            <person name="Bruce D."/>
            <person name="Goodwin L."/>
            <person name="Pitluck S."/>
            <person name="Munk A.C."/>
            <person name="Brettin T."/>
            <person name="Detter J.C."/>
            <person name="Han C."/>
            <person name="Tapia R."/>
            <person name="Larimer F."/>
            <person name="Land M."/>
            <person name="Hauser L."/>
            <person name="Kyrpides N."/>
            <person name="Anderson I."/>
            <person name="Wall J.D."/>
            <person name="Arkin A.P."/>
            <person name="Dehal P."/>
            <person name="Chivian D."/>
            <person name="Giles B."/>
            <person name="Hazen T.C."/>
        </authorList>
    </citation>
    <scope>NUCLEOTIDE SEQUENCE [LARGE SCALE GENOMIC DNA]</scope>
    <source>
        <strain evidence="3">ATCC 14822 / DSM 2638 / NCIMB 8403 / VKM B-1763</strain>
    </source>
</reference>
<name>C6BX76_MARSD</name>